<comment type="caution">
    <text evidence="2">The sequence shown here is derived from an EMBL/GenBank/DDBJ whole genome shotgun (WGS) entry which is preliminary data.</text>
</comment>
<evidence type="ECO:0000256" key="1">
    <source>
        <dbReference type="SAM" id="MobiDB-lite"/>
    </source>
</evidence>
<dbReference type="GeneID" id="85386176"/>
<feature type="region of interest" description="Disordered" evidence="1">
    <location>
        <begin position="1"/>
        <end position="21"/>
    </location>
</feature>
<dbReference type="EMBL" id="JAHMHS010000042">
    <property type="protein sequence ID" value="KAK1725345.1"/>
    <property type="molecule type" value="Genomic_DNA"/>
</dbReference>
<keyword evidence="3" id="KW-1185">Reference proteome</keyword>
<dbReference type="Proteomes" id="UP001244207">
    <property type="component" value="Unassembled WGS sequence"/>
</dbReference>
<dbReference type="RefSeq" id="XP_060365400.1">
    <property type="nucleotide sequence ID" value="XM_060502277.1"/>
</dbReference>
<reference evidence="2" key="1">
    <citation type="submission" date="2021-12" db="EMBL/GenBank/DDBJ databases">
        <title>Comparative genomics, transcriptomics and evolutionary studies reveal genomic signatures of adaptation to plant cell wall in hemibiotrophic fungi.</title>
        <authorList>
            <consortium name="DOE Joint Genome Institute"/>
            <person name="Baroncelli R."/>
            <person name="Diaz J.F."/>
            <person name="Benocci T."/>
            <person name="Peng M."/>
            <person name="Battaglia E."/>
            <person name="Haridas S."/>
            <person name="Andreopoulos W."/>
            <person name="Labutti K."/>
            <person name="Pangilinan J."/>
            <person name="Floch G.L."/>
            <person name="Makela M.R."/>
            <person name="Henrissat B."/>
            <person name="Grigoriev I.V."/>
            <person name="Crouch J.A."/>
            <person name="De Vries R.P."/>
            <person name="Sukno S.A."/>
            <person name="Thon M.R."/>
        </authorList>
    </citation>
    <scope>NUCLEOTIDE SEQUENCE</scope>
    <source>
        <strain evidence="2">CBS 112980</strain>
    </source>
</reference>
<proteinExistence type="predicted"/>
<gene>
    <name evidence="2" type="ORF">BDZ83DRAFT_305503</name>
</gene>
<evidence type="ECO:0000313" key="3">
    <source>
        <dbReference type="Proteomes" id="UP001244207"/>
    </source>
</evidence>
<protein>
    <submittedName>
        <fullName evidence="2">Uncharacterized protein</fullName>
    </submittedName>
</protein>
<evidence type="ECO:0000313" key="2">
    <source>
        <dbReference type="EMBL" id="KAK1725345.1"/>
    </source>
</evidence>
<dbReference type="AlphaFoldDB" id="A0AAD8UNJ5"/>
<name>A0AAD8UNJ5_GLOAC</name>
<accession>A0AAD8UNJ5</accession>
<organism evidence="2 3">
    <name type="scientific">Glomerella acutata</name>
    <name type="common">Colletotrichum acutatum</name>
    <dbReference type="NCBI Taxonomy" id="27357"/>
    <lineage>
        <taxon>Eukaryota</taxon>
        <taxon>Fungi</taxon>
        <taxon>Dikarya</taxon>
        <taxon>Ascomycota</taxon>
        <taxon>Pezizomycotina</taxon>
        <taxon>Sordariomycetes</taxon>
        <taxon>Hypocreomycetidae</taxon>
        <taxon>Glomerellales</taxon>
        <taxon>Glomerellaceae</taxon>
        <taxon>Colletotrichum</taxon>
        <taxon>Colletotrichum acutatum species complex</taxon>
    </lineage>
</organism>
<sequence>MEGKRWRGSPSTRPSPVGRPVGVGLRWESAMLRSGQDHTALLPKQKQQNQGRAAGGLVIMSMPSYLPTYPSLPLLYGLPYCGSPLLRTSMIILRHPPEPFPSMLTRAQNIDGWDGIGQTSFSGSGLVSARRPGHDLQRLQTVRPRSADAKGTAIAVLMCSEPRIVEGCPMSPSHSDPRPPTLLLLCISIQSPKRLDTTRAQKKAGTYI</sequence>